<dbReference type="EMBL" id="GBRH01170646">
    <property type="protein sequence ID" value="JAE27250.1"/>
    <property type="molecule type" value="Transcribed_RNA"/>
</dbReference>
<name>A0A0A9GQ30_ARUDO</name>
<proteinExistence type="predicted"/>
<sequence length="61" mass="6548">MNLASTIAFSLEPPPKKAIDSACVRSLECMNLNVPSSSCSSPERRPKSGDTALRKPKPSNM</sequence>
<feature type="region of interest" description="Disordered" evidence="1">
    <location>
        <begin position="34"/>
        <end position="61"/>
    </location>
</feature>
<dbReference type="AlphaFoldDB" id="A0A0A9GQ30"/>
<accession>A0A0A9GQ30</accession>
<evidence type="ECO:0000256" key="1">
    <source>
        <dbReference type="SAM" id="MobiDB-lite"/>
    </source>
</evidence>
<reference evidence="2" key="2">
    <citation type="journal article" date="2015" name="Data Brief">
        <title>Shoot transcriptome of the giant reed, Arundo donax.</title>
        <authorList>
            <person name="Barrero R.A."/>
            <person name="Guerrero F.D."/>
            <person name="Moolhuijzen P."/>
            <person name="Goolsby J.A."/>
            <person name="Tidwell J."/>
            <person name="Bellgard S.E."/>
            <person name="Bellgard M.I."/>
        </authorList>
    </citation>
    <scope>NUCLEOTIDE SEQUENCE</scope>
    <source>
        <tissue evidence="2">Shoot tissue taken approximately 20 cm above the soil surface</tissue>
    </source>
</reference>
<evidence type="ECO:0000313" key="2">
    <source>
        <dbReference type="EMBL" id="JAE27250.1"/>
    </source>
</evidence>
<protein>
    <submittedName>
        <fullName evidence="2">PXA1</fullName>
    </submittedName>
</protein>
<reference evidence="2" key="1">
    <citation type="submission" date="2014-09" db="EMBL/GenBank/DDBJ databases">
        <authorList>
            <person name="Magalhaes I.L.F."/>
            <person name="Oliveira U."/>
            <person name="Santos F.R."/>
            <person name="Vidigal T.H.D.A."/>
            <person name="Brescovit A.D."/>
            <person name="Santos A.J."/>
        </authorList>
    </citation>
    <scope>NUCLEOTIDE SEQUENCE</scope>
    <source>
        <tissue evidence="2">Shoot tissue taken approximately 20 cm above the soil surface</tissue>
    </source>
</reference>
<organism evidence="2">
    <name type="scientific">Arundo donax</name>
    <name type="common">Giant reed</name>
    <name type="synonym">Donax arundinaceus</name>
    <dbReference type="NCBI Taxonomy" id="35708"/>
    <lineage>
        <taxon>Eukaryota</taxon>
        <taxon>Viridiplantae</taxon>
        <taxon>Streptophyta</taxon>
        <taxon>Embryophyta</taxon>
        <taxon>Tracheophyta</taxon>
        <taxon>Spermatophyta</taxon>
        <taxon>Magnoliopsida</taxon>
        <taxon>Liliopsida</taxon>
        <taxon>Poales</taxon>
        <taxon>Poaceae</taxon>
        <taxon>PACMAD clade</taxon>
        <taxon>Arundinoideae</taxon>
        <taxon>Arundineae</taxon>
        <taxon>Arundo</taxon>
    </lineage>
</organism>